<evidence type="ECO:0000256" key="12">
    <source>
        <dbReference type="ARBA" id="ARBA00022801"/>
    </source>
</evidence>
<dbReference type="InterPro" id="IPR036389">
    <property type="entry name" value="RNase_III_sf"/>
</dbReference>
<comment type="subunit">
    <text evidence="4 15">Homodimer.</text>
</comment>
<feature type="binding site" evidence="15">
    <location>
        <position position="112"/>
    </location>
    <ligand>
        <name>Mg(2+)</name>
        <dbReference type="ChEBI" id="CHEBI:18420"/>
    </ligand>
</feature>
<dbReference type="Proteomes" id="UP000190837">
    <property type="component" value="Unassembled WGS sequence"/>
</dbReference>
<dbReference type="GO" id="GO:0008033">
    <property type="term" value="P:tRNA processing"/>
    <property type="evidence" value="ECO:0007669"/>
    <property type="project" value="UniProtKB-KW"/>
</dbReference>
<dbReference type="SUPFAM" id="SSF54768">
    <property type="entry name" value="dsRNA-binding domain-like"/>
    <property type="match status" value="1"/>
</dbReference>
<dbReference type="InterPro" id="IPR011907">
    <property type="entry name" value="RNase_III"/>
</dbReference>
<evidence type="ECO:0000256" key="7">
    <source>
        <dbReference type="ARBA" id="ARBA00022664"/>
    </source>
</evidence>
<evidence type="ECO:0000256" key="5">
    <source>
        <dbReference type="ARBA" id="ARBA00022490"/>
    </source>
</evidence>
<dbReference type="FunFam" id="3.30.160.20:FF:000003">
    <property type="entry name" value="Ribonuclease 3"/>
    <property type="match status" value="1"/>
</dbReference>
<feature type="binding site" evidence="15">
    <location>
        <position position="36"/>
    </location>
    <ligand>
        <name>Mg(2+)</name>
        <dbReference type="ChEBI" id="CHEBI:18420"/>
    </ligand>
</feature>
<evidence type="ECO:0000259" key="17">
    <source>
        <dbReference type="PROSITE" id="PS50142"/>
    </source>
</evidence>
<evidence type="ECO:0000256" key="15">
    <source>
        <dbReference type="HAMAP-Rule" id="MF_00104"/>
    </source>
</evidence>
<evidence type="ECO:0000256" key="3">
    <source>
        <dbReference type="ARBA" id="ARBA00010183"/>
    </source>
</evidence>
<comment type="cofactor">
    <cofactor evidence="15">
        <name>Mg(2+)</name>
        <dbReference type="ChEBI" id="CHEBI:18420"/>
    </cofactor>
</comment>
<dbReference type="SMART" id="SM00535">
    <property type="entry name" value="RIBOc"/>
    <property type="match status" value="1"/>
</dbReference>
<feature type="domain" description="RNase III" evidence="17">
    <location>
        <begin position="1"/>
        <end position="123"/>
    </location>
</feature>
<dbReference type="Pfam" id="PF14622">
    <property type="entry name" value="Ribonucleas_3_3"/>
    <property type="match status" value="1"/>
</dbReference>
<dbReference type="GO" id="GO:0042802">
    <property type="term" value="F:identical protein binding"/>
    <property type="evidence" value="ECO:0007669"/>
    <property type="project" value="UniProtKB-ARBA"/>
</dbReference>
<feature type="active site" evidence="15">
    <location>
        <position position="112"/>
    </location>
</feature>
<comment type="similarity">
    <text evidence="3">Belongs to the ribonuclease III family.</text>
</comment>
<keyword evidence="6 15" id="KW-0698">rRNA processing</keyword>
<keyword evidence="5 15" id="KW-0963">Cytoplasm</keyword>
<evidence type="ECO:0000313" key="18">
    <source>
        <dbReference type="EMBL" id="SAM57088.1"/>
    </source>
</evidence>
<gene>
    <name evidence="15" type="primary">rnc</name>
    <name evidence="18" type="ORF">CHUV0807_0148</name>
</gene>
<dbReference type="EC" id="3.1.26.3" evidence="15"/>
<protein>
    <recommendedName>
        <fullName evidence="15">Ribonuclease 3</fullName>
        <ecNumber evidence="15">3.1.26.3</ecNumber>
    </recommendedName>
    <alternativeName>
        <fullName evidence="15">Ribonuclease III</fullName>
        <shortName evidence="15">RNase III</shortName>
    </alternativeName>
</protein>
<dbReference type="GO" id="GO:0003725">
    <property type="term" value="F:double-stranded RNA binding"/>
    <property type="evidence" value="ECO:0007669"/>
    <property type="project" value="TreeGrafter"/>
</dbReference>
<dbReference type="PANTHER" id="PTHR11207">
    <property type="entry name" value="RIBONUCLEASE III"/>
    <property type="match status" value="1"/>
</dbReference>
<evidence type="ECO:0000256" key="1">
    <source>
        <dbReference type="ARBA" id="ARBA00000109"/>
    </source>
</evidence>
<dbReference type="GO" id="GO:0006397">
    <property type="term" value="P:mRNA processing"/>
    <property type="evidence" value="ECO:0007669"/>
    <property type="project" value="UniProtKB-UniRule"/>
</dbReference>
<dbReference type="RefSeq" id="WP_079538868.1">
    <property type="nucleotide sequence ID" value="NZ_FKLO01000012.1"/>
</dbReference>
<feature type="active site" evidence="15">
    <location>
        <position position="40"/>
    </location>
</feature>
<evidence type="ECO:0000256" key="6">
    <source>
        <dbReference type="ARBA" id="ARBA00022552"/>
    </source>
</evidence>
<keyword evidence="14 15" id="KW-0694">RNA-binding</keyword>
<organism evidence="18 19">
    <name type="scientific">Cardiobacterium hominis</name>
    <dbReference type="NCBI Taxonomy" id="2718"/>
    <lineage>
        <taxon>Bacteria</taxon>
        <taxon>Pseudomonadati</taxon>
        <taxon>Pseudomonadota</taxon>
        <taxon>Gammaproteobacteria</taxon>
        <taxon>Cardiobacteriales</taxon>
        <taxon>Cardiobacteriaceae</taxon>
        <taxon>Cardiobacterium</taxon>
    </lineage>
</organism>
<keyword evidence="7 15" id="KW-0507">mRNA processing</keyword>
<dbReference type="Gene3D" id="1.10.1520.10">
    <property type="entry name" value="Ribonuclease III domain"/>
    <property type="match status" value="1"/>
</dbReference>
<evidence type="ECO:0000256" key="11">
    <source>
        <dbReference type="ARBA" id="ARBA00022759"/>
    </source>
</evidence>
<reference evidence="19" key="1">
    <citation type="submission" date="2016-04" db="EMBL/GenBank/DDBJ databases">
        <authorList>
            <person name="Tagini F."/>
        </authorList>
    </citation>
    <scope>NUCLEOTIDE SEQUENCE [LARGE SCALE GENOMIC DNA]</scope>
    <source>
        <strain evidence="19">CHUV0807</strain>
    </source>
</reference>
<dbReference type="GO" id="GO:0019843">
    <property type="term" value="F:rRNA binding"/>
    <property type="evidence" value="ECO:0007669"/>
    <property type="project" value="UniProtKB-KW"/>
</dbReference>
<dbReference type="CDD" id="cd00593">
    <property type="entry name" value="RIBOc"/>
    <property type="match status" value="1"/>
</dbReference>
<dbReference type="SUPFAM" id="SSF69065">
    <property type="entry name" value="RNase III domain-like"/>
    <property type="match status" value="1"/>
</dbReference>
<dbReference type="EMBL" id="FKLO01000012">
    <property type="protein sequence ID" value="SAM57088.1"/>
    <property type="molecule type" value="Genomic_DNA"/>
</dbReference>
<keyword evidence="10 15" id="KW-0479">Metal-binding</keyword>
<evidence type="ECO:0000256" key="4">
    <source>
        <dbReference type="ARBA" id="ARBA00011738"/>
    </source>
</evidence>
<dbReference type="Pfam" id="PF00035">
    <property type="entry name" value="dsrm"/>
    <property type="match status" value="1"/>
</dbReference>
<name>A0A1C3H1Y5_9GAMM</name>
<dbReference type="GO" id="GO:0046872">
    <property type="term" value="F:metal ion binding"/>
    <property type="evidence" value="ECO:0007669"/>
    <property type="project" value="UniProtKB-KW"/>
</dbReference>
<dbReference type="SMART" id="SM00358">
    <property type="entry name" value="DSRM"/>
    <property type="match status" value="1"/>
</dbReference>
<dbReference type="GO" id="GO:0006364">
    <property type="term" value="P:rRNA processing"/>
    <property type="evidence" value="ECO:0007669"/>
    <property type="project" value="UniProtKB-UniRule"/>
</dbReference>
<keyword evidence="15" id="KW-0699">rRNA-binding</keyword>
<feature type="binding site" evidence="15">
    <location>
        <position position="109"/>
    </location>
    <ligand>
        <name>Mg(2+)</name>
        <dbReference type="ChEBI" id="CHEBI:18420"/>
    </ligand>
</feature>
<dbReference type="PROSITE" id="PS50142">
    <property type="entry name" value="RNASE_3_2"/>
    <property type="match status" value="1"/>
</dbReference>
<evidence type="ECO:0000256" key="2">
    <source>
        <dbReference type="ARBA" id="ARBA00004496"/>
    </source>
</evidence>
<keyword evidence="12 15" id="KW-0378">Hydrolase</keyword>
<evidence type="ECO:0000259" key="16">
    <source>
        <dbReference type="PROSITE" id="PS50137"/>
    </source>
</evidence>
<comment type="catalytic activity">
    <reaction evidence="1 15">
        <text>Endonucleolytic cleavage to 5'-phosphomonoester.</text>
        <dbReference type="EC" id="3.1.26.3"/>
    </reaction>
</comment>
<evidence type="ECO:0000256" key="13">
    <source>
        <dbReference type="ARBA" id="ARBA00022842"/>
    </source>
</evidence>
<dbReference type="InterPro" id="IPR000999">
    <property type="entry name" value="RNase_III_dom"/>
</dbReference>
<dbReference type="PROSITE" id="PS50137">
    <property type="entry name" value="DS_RBD"/>
    <property type="match status" value="1"/>
</dbReference>
<dbReference type="FunFam" id="1.10.1520.10:FF:000001">
    <property type="entry name" value="Ribonuclease 3"/>
    <property type="match status" value="1"/>
</dbReference>
<comment type="function">
    <text evidence="15">Digests double-stranded RNA. Involved in the processing of primary rRNA transcript to yield the immediate precursors to the large and small rRNAs (23S and 16S). Processes some mRNAs, and tRNAs when they are encoded in the rRNA operon. Processes pre-crRNA and tracrRNA of type II CRISPR loci if present in the organism.</text>
</comment>
<keyword evidence="9 15" id="KW-0540">Nuclease</keyword>
<evidence type="ECO:0000256" key="9">
    <source>
        <dbReference type="ARBA" id="ARBA00022722"/>
    </source>
</evidence>
<evidence type="ECO:0000313" key="19">
    <source>
        <dbReference type="Proteomes" id="UP000190837"/>
    </source>
</evidence>
<dbReference type="InterPro" id="IPR014720">
    <property type="entry name" value="dsRBD_dom"/>
</dbReference>
<dbReference type="GO" id="GO:0005737">
    <property type="term" value="C:cytoplasm"/>
    <property type="evidence" value="ECO:0007669"/>
    <property type="project" value="UniProtKB-SubCell"/>
</dbReference>
<keyword evidence="11 15" id="KW-0255">Endonuclease</keyword>
<comment type="subcellular location">
    <subcellularLocation>
        <location evidence="2 15">Cytoplasm</location>
    </subcellularLocation>
</comment>
<accession>A0A1C3H1Y5</accession>
<sequence length="221" mass="24577">MHPLEQALNYRFTDTSLLTRALTHRSHSAKHNERLEFLGDALLETISSIWIYQNRRDVPEGDLTRLRATIVSGENLAAIARRLNLGQHLHLGSGELKSGGARRNSILADAVEALIAAVYLDSDYPTCEHITLALLKDDLSALPQTATRLKDAKTQLQEYLQGRGLPLPDYQITEESGPEHAREFQIEATSGDYRATAHGSSRKKAEQQAAADLLAQYQNHK</sequence>
<dbReference type="NCBIfam" id="TIGR02191">
    <property type="entry name" value="RNaseIII"/>
    <property type="match status" value="1"/>
</dbReference>
<dbReference type="CDD" id="cd10845">
    <property type="entry name" value="DSRM_RNAse_III_family"/>
    <property type="match status" value="1"/>
</dbReference>
<dbReference type="GO" id="GO:0004525">
    <property type="term" value="F:ribonuclease III activity"/>
    <property type="evidence" value="ECO:0007669"/>
    <property type="project" value="UniProtKB-UniRule"/>
</dbReference>
<dbReference type="HAMAP" id="MF_00104">
    <property type="entry name" value="RNase_III"/>
    <property type="match status" value="1"/>
</dbReference>
<dbReference type="PANTHER" id="PTHR11207:SF0">
    <property type="entry name" value="RIBONUCLEASE 3"/>
    <property type="match status" value="1"/>
</dbReference>
<dbReference type="AlphaFoldDB" id="A0A1C3H1Y5"/>
<evidence type="ECO:0000256" key="10">
    <source>
        <dbReference type="ARBA" id="ARBA00022723"/>
    </source>
</evidence>
<dbReference type="PROSITE" id="PS00517">
    <property type="entry name" value="RNASE_3_1"/>
    <property type="match status" value="1"/>
</dbReference>
<dbReference type="GO" id="GO:0010468">
    <property type="term" value="P:regulation of gene expression"/>
    <property type="evidence" value="ECO:0007669"/>
    <property type="project" value="TreeGrafter"/>
</dbReference>
<keyword evidence="13 15" id="KW-0460">Magnesium</keyword>
<keyword evidence="8 15" id="KW-0819">tRNA processing</keyword>
<feature type="domain" description="DRBM" evidence="16">
    <location>
        <begin position="151"/>
        <end position="219"/>
    </location>
</feature>
<proteinExistence type="inferred from homology"/>
<evidence type="ECO:0000256" key="14">
    <source>
        <dbReference type="ARBA" id="ARBA00022884"/>
    </source>
</evidence>
<evidence type="ECO:0000256" key="8">
    <source>
        <dbReference type="ARBA" id="ARBA00022694"/>
    </source>
</evidence>
<dbReference type="Gene3D" id="3.30.160.20">
    <property type="match status" value="1"/>
</dbReference>